<accession>A0A1L8SXR6</accession>
<gene>
    <name evidence="1" type="ORF">RV00_GL001241</name>
</gene>
<reference evidence="1 2" key="1">
    <citation type="submission" date="2014-12" db="EMBL/GenBank/DDBJ databases">
        <title>Draft genome sequences of 29 type strains of Enterococci.</title>
        <authorList>
            <person name="Zhong Z."/>
            <person name="Sun Z."/>
            <person name="Liu W."/>
            <person name="Zhang W."/>
            <person name="Zhang H."/>
        </authorList>
    </citation>
    <scope>NUCLEOTIDE SEQUENCE [LARGE SCALE GENOMIC DNA]</scope>
    <source>
        <strain evidence="1 2">DSM 22802</strain>
    </source>
</reference>
<keyword evidence="2" id="KW-1185">Reference proteome</keyword>
<dbReference type="Pfam" id="PF08820">
    <property type="entry name" value="DUF1803"/>
    <property type="match status" value="1"/>
</dbReference>
<dbReference type="InterPro" id="IPR014924">
    <property type="entry name" value="DUF1803"/>
</dbReference>
<dbReference type="OrthoDB" id="2178857at2"/>
<proteinExistence type="predicted"/>
<dbReference type="AlphaFoldDB" id="A0A1L8SXR6"/>
<evidence type="ECO:0008006" key="3">
    <source>
        <dbReference type="Google" id="ProtNLM"/>
    </source>
</evidence>
<sequence length="267" mass="30950">MKLYTKDQKLQQLLKRQEIQQLLAYFETLEAPVILRELRKEFSNQKHLDKDLEQLIEHGIIVRNERRYQLALPILTEYPTTALAERITQGLLQELSPEQFLMLIAEEYWHDELEKVVAVDFSLPTLNRMENDQFSLVTINQGEALPETLPNYFANSERPLEFPKLSALLGDVQPQFFMDQIGLILERVIAGKTPRRSSIFLDSLNQTQVISENGQLQLPIYSPNLTVDLSLDWNSLEKETRFFLVRQLAAIALGEQASFSYLKKKKA</sequence>
<evidence type="ECO:0000313" key="2">
    <source>
        <dbReference type="Proteomes" id="UP000183700"/>
    </source>
</evidence>
<organism evidence="1 2">
    <name type="scientific">Enterococcus devriesei</name>
    <dbReference type="NCBI Taxonomy" id="319970"/>
    <lineage>
        <taxon>Bacteria</taxon>
        <taxon>Bacillati</taxon>
        <taxon>Bacillota</taxon>
        <taxon>Bacilli</taxon>
        <taxon>Lactobacillales</taxon>
        <taxon>Enterococcaceae</taxon>
        <taxon>Enterococcus</taxon>
    </lineage>
</organism>
<evidence type="ECO:0000313" key="1">
    <source>
        <dbReference type="EMBL" id="OJG36796.1"/>
    </source>
</evidence>
<name>A0A1L8SXR6_9ENTE</name>
<dbReference type="STRING" id="319970.RV00_GL001241"/>
<dbReference type="RefSeq" id="WP_071861217.1">
    <property type="nucleotide sequence ID" value="NZ_JBHLVS010000012.1"/>
</dbReference>
<comment type="caution">
    <text evidence="1">The sequence shown here is derived from an EMBL/GenBank/DDBJ whole genome shotgun (WGS) entry which is preliminary data.</text>
</comment>
<protein>
    <recommendedName>
        <fullName evidence="3">DUF1803 domain-containing protein</fullName>
    </recommendedName>
</protein>
<dbReference type="EMBL" id="JXKM01000002">
    <property type="protein sequence ID" value="OJG36796.1"/>
    <property type="molecule type" value="Genomic_DNA"/>
</dbReference>
<dbReference type="Proteomes" id="UP000183700">
    <property type="component" value="Unassembled WGS sequence"/>
</dbReference>